<name>A0AAE1BU67_PETCI</name>
<keyword evidence="2" id="KW-1185">Reference proteome</keyword>
<gene>
    <name evidence="1" type="ORF">Pcinc_038544</name>
</gene>
<sequence length="206" mass="23011">MLVGDKYNSEQENRDICLTHNSFTNSATDQAEVCKSHEKSLQDELSLTAMLFATLDADDSMVEDENLENEQMNCLDFGTNLEDAVEMEGLRYVGGYIASKVPQYGFLGSIVQPGDKSWIGIAGREPGKLMVPSSDFFTKLKSMETLFQCHHGEGKLMPGKNTVKTLVVQIVEYVALPEDVIKFFVRCHFIFPISSVKQKTKSLKVP</sequence>
<evidence type="ECO:0000313" key="1">
    <source>
        <dbReference type="EMBL" id="KAK3855025.1"/>
    </source>
</evidence>
<comment type="caution">
    <text evidence="1">The sequence shown here is derived from an EMBL/GenBank/DDBJ whole genome shotgun (WGS) entry which is preliminary data.</text>
</comment>
<dbReference type="Proteomes" id="UP001286313">
    <property type="component" value="Unassembled WGS sequence"/>
</dbReference>
<dbReference type="EMBL" id="JAWQEG010006379">
    <property type="protein sequence ID" value="KAK3855025.1"/>
    <property type="molecule type" value="Genomic_DNA"/>
</dbReference>
<dbReference type="AlphaFoldDB" id="A0AAE1BU67"/>
<organism evidence="1 2">
    <name type="scientific">Petrolisthes cinctipes</name>
    <name type="common">Flat porcelain crab</name>
    <dbReference type="NCBI Taxonomy" id="88211"/>
    <lineage>
        <taxon>Eukaryota</taxon>
        <taxon>Metazoa</taxon>
        <taxon>Ecdysozoa</taxon>
        <taxon>Arthropoda</taxon>
        <taxon>Crustacea</taxon>
        <taxon>Multicrustacea</taxon>
        <taxon>Malacostraca</taxon>
        <taxon>Eumalacostraca</taxon>
        <taxon>Eucarida</taxon>
        <taxon>Decapoda</taxon>
        <taxon>Pleocyemata</taxon>
        <taxon>Anomura</taxon>
        <taxon>Galatheoidea</taxon>
        <taxon>Porcellanidae</taxon>
        <taxon>Petrolisthes</taxon>
    </lineage>
</organism>
<evidence type="ECO:0000313" key="2">
    <source>
        <dbReference type="Proteomes" id="UP001286313"/>
    </source>
</evidence>
<proteinExistence type="predicted"/>
<accession>A0AAE1BU67</accession>
<reference evidence="1" key="1">
    <citation type="submission" date="2023-10" db="EMBL/GenBank/DDBJ databases">
        <title>Genome assemblies of two species of porcelain crab, Petrolisthes cinctipes and Petrolisthes manimaculis (Anomura: Porcellanidae).</title>
        <authorList>
            <person name="Angst P."/>
        </authorList>
    </citation>
    <scope>NUCLEOTIDE SEQUENCE</scope>
    <source>
        <strain evidence="1">PB745_01</strain>
        <tissue evidence="1">Gill</tissue>
    </source>
</reference>
<protein>
    <submittedName>
        <fullName evidence="1">Uncharacterized protein</fullName>
    </submittedName>
</protein>